<evidence type="ECO:0000256" key="4">
    <source>
        <dbReference type="ARBA" id="ARBA00022692"/>
    </source>
</evidence>
<keyword evidence="2" id="KW-0813">Transport</keyword>
<dbReference type="EMBL" id="AWEY01000007">
    <property type="protein sequence ID" value="ERK40366.1"/>
    <property type="molecule type" value="Genomic_DNA"/>
</dbReference>
<dbReference type="PATRIC" id="fig|1115809.3.peg.391"/>
<comment type="caution">
    <text evidence="10">The sequence shown here is derived from an EMBL/GenBank/DDBJ whole genome shotgun (WGS) entry which is preliminary data.</text>
</comment>
<dbReference type="SUPFAM" id="SSF56935">
    <property type="entry name" value="Porins"/>
    <property type="match status" value="1"/>
</dbReference>
<dbReference type="GO" id="GO:0044718">
    <property type="term" value="P:siderophore transmembrane transport"/>
    <property type="evidence" value="ECO:0007669"/>
    <property type="project" value="TreeGrafter"/>
</dbReference>
<dbReference type="PANTHER" id="PTHR30069:SF29">
    <property type="entry name" value="HEMOGLOBIN AND HEMOGLOBIN-HAPTOGLOBIN-BINDING PROTEIN 1-RELATED"/>
    <property type="match status" value="1"/>
</dbReference>
<keyword evidence="6" id="KW-0472">Membrane</keyword>
<evidence type="ECO:0000256" key="2">
    <source>
        <dbReference type="ARBA" id="ARBA00022448"/>
    </source>
</evidence>
<evidence type="ECO:0000256" key="1">
    <source>
        <dbReference type="ARBA" id="ARBA00004571"/>
    </source>
</evidence>
<organism evidence="10 11">
    <name type="scientific">Segatella baroniae F0067</name>
    <dbReference type="NCBI Taxonomy" id="1115809"/>
    <lineage>
        <taxon>Bacteria</taxon>
        <taxon>Pseudomonadati</taxon>
        <taxon>Bacteroidota</taxon>
        <taxon>Bacteroidia</taxon>
        <taxon>Bacteroidales</taxon>
        <taxon>Prevotellaceae</taxon>
        <taxon>Segatella</taxon>
    </lineage>
</organism>
<evidence type="ECO:0000256" key="6">
    <source>
        <dbReference type="ARBA" id="ARBA00023136"/>
    </source>
</evidence>
<protein>
    <submittedName>
        <fullName evidence="10">Carboxypeptidase regulatory-like domain protein</fullName>
    </submittedName>
</protein>
<dbReference type="InterPro" id="IPR041700">
    <property type="entry name" value="OMP_b-brl_3"/>
</dbReference>
<sequence length="859" mass="97304">MKSLFLLCLSCWMACHAAAQRVTRSYRHAPLSQVLTDLDNASERYTVNFIYNELEDFTVTTDFRNRTIPEAVRDVLGFYPMQLTVGDSLIFVECSQKEPWKVIGRVVDSAGRAVSLANVALLSPADSAFVNGGVTNDGGDFVIPCTRRQVLLRVSYVGFKTLYRAVSTGHVGTLRLTPDSYMLRNVDVKAVRKVVKSEVDRLQYLVGNDPYAVGMNALELMRRVPMLNVVDETVSIVGKSATRFMLDGHVLDMGDEAVKAKLRSLKAEDIDRVEVMTIPPAKYKAEANGGYVNIVTRKDQTRGWSGSLTMEPQAQYRLRLLPEASVSYVSSKLEMSTAVNADVGHVINKQYSVYTFTDGHRRTSDRVNKVFWPMADASTIMKYLPTKRLEVGLMAGLHVDRMEGNQTDVTMETDTIRSSSRLPGVWNNSVNATLYADWRLDSLGRMMNLNYNFFNSHDPLRSENESRTGSLVERLRSASHARYRIHALKLDFTLPFRSFTLETGAAFTRITNKTGIDVETQDGAVWRKNEDESNDFNYRERGLAAYVSARTKLADRLQLQAGLRYEYTWTEGEQVTMRQTDHQHYGRFFPSFHLGWDGEAGRHVGLAVNWGIDRPNFNDLNPWRAYTTVHNYVTGNPHLTAAYTRNAELNYNNGRGLYLVLYNDHGSDELGYSVTFGSDGAQVGSPVNGVRHDKSGLYATYNRNLLSWLNVNAEGEAYYHDSRADHRSNLRPMYGWGKRVGATLGFLLNARKTMVASVAYSHAFSTYWSMNRTRPVDRLNLAWSYACKDNRLKLRLACGDPFGWVVSRTEARYDGFVSRNRFDTHARYVAFRATWSFGGKRAKQIYHDNRDAETRRAPK</sequence>
<keyword evidence="4" id="KW-0812">Transmembrane</keyword>
<evidence type="ECO:0000259" key="9">
    <source>
        <dbReference type="Pfam" id="PF14905"/>
    </source>
</evidence>
<feature type="chain" id="PRO_5004633586" evidence="8">
    <location>
        <begin position="18"/>
        <end position="859"/>
    </location>
</feature>
<dbReference type="AlphaFoldDB" id="U2P884"/>
<proteinExistence type="predicted"/>
<dbReference type="RefSeq" id="WP_021588864.1">
    <property type="nucleotide sequence ID" value="NZ_AWEY01000007.1"/>
</dbReference>
<evidence type="ECO:0000256" key="8">
    <source>
        <dbReference type="SAM" id="SignalP"/>
    </source>
</evidence>
<dbReference type="GO" id="GO:0009279">
    <property type="term" value="C:cell outer membrane"/>
    <property type="evidence" value="ECO:0007669"/>
    <property type="project" value="UniProtKB-SubCell"/>
</dbReference>
<keyword evidence="5 8" id="KW-0732">Signal</keyword>
<dbReference type="InterPro" id="IPR039426">
    <property type="entry name" value="TonB-dep_rcpt-like"/>
</dbReference>
<dbReference type="Gene3D" id="2.170.130.10">
    <property type="entry name" value="TonB-dependent receptor, plug domain"/>
    <property type="match status" value="1"/>
</dbReference>
<dbReference type="Proteomes" id="UP000016648">
    <property type="component" value="Unassembled WGS sequence"/>
</dbReference>
<keyword evidence="11" id="KW-1185">Reference proteome</keyword>
<name>U2P884_9BACT</name>
<keyword evidence="3" id="KW-1134">Transmembrane beta strand</keyword>
<comment type="subcellular location">
    <subcellularLocation>
        <location evidence="1">Cell outer membrane</location>
        <topology evidence="1">Multi-pass membrane protein</topology>
    </subcellularLocation>
</comment>
<gene>
    <name evidence="10" type="ORF">HMPREF9135_0573</name>
</gene>
<accession>U2P884</accession>
<keyword evidence="10" id="KW-0645">Protease</keyword>
<evidence type="ECO:0000256" key="3">
    <source>
        <dbReference type="ARBA" id="ARBA00022452"/>
    </source>
</evidence>
<dbReference type="InterPro" id="IPR036942">
    <property type="entry name" value="Beta-barrel_TonB_sf"/>
</dbReference>
<feature type="domain" description="Outer membrane protein beta-barrel" evidence="9">
    <location>
        <begin position="439"/>
        <end position="835"/>
    </location>
</feature>
<evidence type="ECO:0000313" key="11">
    <source>
        <dbReference type="Proteomes" id="UP000016648"/>
    </source>
</evidence>
<evidence type="ECO:0000256" key="7">
    <source>
        <dbReference type="ARBA" id="ARBA00023237"/>
    </source>
</evidence>
<dbReference type="InterPro" id="IPR008969">
    <property type="entry name" value="CarboxyPept-like_regulatory"/>
</dbReference>
<reference evidence="10 11" key="1">
    <citation type="submission" date="2013-08" db="EMBL/GenBank/DDBJ databases">
        <authorList>
            <person name="Durkin A.S."/>
            <person name="Haft D.R."/>
            <person name="McCorrison J."/>
            <person name="Torralba M."/>
            <person name="Gillis M."/>
            <person name="Haft D.H."/>
            <person name="Methe B."/>
            <person name="Sutton G."/>
            <person name="Nelson K.E."/>
        </authorList>
    </citation>
    <scope>NUCLEOTIDE SEQUENCE [LARGE SCALE GENOMIC DNA]</scope>
    <source>
        <strain evidence="10 11">F0067</strain>
    </source>
</reference>
<keyword evidence="10" id="KW-0121">Carboxypeptidase</keyword>
<keyword evidence="7" id="KW-0998">Cell outer membrane</keyword>
<feature type="signal peptide" evidence="8">
    <location>
        <begin position="1"/>
        <end position="17"/>
    </location>
</feature>
<evidence type="ECO:0000256" key="5">
    <source>
        <dbReference type="ARBA" id="ARBA00022729"/>
    </source>
</evidence>
<dbReference type="PANTHER" id="PTHR30069">
    <property type="entry name" value="TONB-DEPENDENT OUTER MEMBRANE RECEPTOR"/>
    <property type="match status" value="1"/>
</dbReference>
<dbReference type="Pfam" id="PF14905">
    <property type="entry name" value="OMP_b-brl_3"/>
    <property type="match status" value="1"/>
</dbReference>
<dbReference type="InterPro" id="IPR037066">
    <property type="entry name" value="Plug_dom_sf"/>
</dbReference>
<evidence type="ECO:0000313" key="10">
    <source>
        <dbReference type="EMBL" id="ERK40366.1"/>
    </source>
</evidence>
<dbReference type="GO" id="GO:0015344">
    <property type="term" value="F:siderophore uptake transmembrane transporter activity"/>
    <property type="evidence" value="ECO:0007669"/>
    <property type="project" value="TreeGrafter"/>
</dbReference>
<dbReference type="SUPFAM" id="SSF49464">
    <property type="entry name" value="Carboxypeptidase regulatory domain-like"/>
    <property type="match status" value="1"/>
</dbReference>
<keyword evidence="10" id="KW-0378">Hydrolase</keyword>
<dbReference type="GO" id="GO:0004180">
    <property type="term" value="F:carboxypeptidase activity"/>
    <property type="evidence" value="ECO:0007669"/>
    <property type="project" value="UniProtKB-KW"/>
</dbReference>
<dbReference type="Gene3D" id="2.40.170.20">
    <property type="entry name" value="TonB-dependent receptor, beta-barrel domain"/>
    <property type="match status" value="1"/>
</dbReference>